<proteinExistence type="predicted"/>
<dbReference type="InterPro" id="IPR036761">
    <property type="entry name" value="TTHA0802/YceI-like_sf"/>
</dbReference>
<evidence type="ECO:0000313" key="2">
    <source>
        <dbReference type="EMBL" id="BAB59353.1"/>
    </source>
</evidence>
<dbReference type="Gene3D" id="2.40.128.110">
    <property type="entry name" value="Lipid/polyisoprenoid-binding, YceI-like"/>
    <property type="match status" value="1"/>
</dbReference>
<sequence length="177" mass="19935">MEVLKKWTPDKAHSSIEFVVRHMMVSKVRGSFNDFDIVFIGDPDDLAQGKAEATVRVASITTGEADRDQHLRSQDFFYVEKFPEIKFSSTDIMKAGDGYKINGKLTIKDVTKDVSFEGELEGKIKDPYGKQRFGFTARTVIDRRDFGLMWNMALDNGGILVGNTVNVEISLEMVEAQ</sequence>
<dbReference type="STRING" id="273116.gene:9380981"/>
<dbReference type="OrthoDB" id="55966at2157"/>
<gene>
    <name evidence="2" type="ORF">TVG0219791</name>
</gene>
<accession>Q97C92</accession>
<dbReference type="PaxDb" id="273116-14324425"/>
<keyword evidence="3" id="KW-1185">Reference proteome</keyword>
<dbReference type="KEGG" id="tvo:TVG0219791"/>
<protein>
    <recommendedName>
        <fullName evidence="1">Lipid/polyisoprenoid-binding YceI-like domain-containing protein</fullName>
    </recommendedName>
</protein>
<feature type="domain" description="Lipid/polyisoprenoid-binding YceI-like" evidence="1">
    <location>
        <begin position="6"/>
        <end position="174"/>
    </location>
</feature>
<name>Q97C92_THEVO</name>
<reference evidence="2 3" key="1">
    <citation type="journal article" date="1999" name="Proc. Jpn. Acad.">
        <title>Determination of the complete genomic DNA sequence of Thermoplasma volvanium GSS1.</title>
        <authorList>
            <person name="Kawashima T."/>
            <person name="Yamamoto Y."/>
            <person name="Aramaki H."/>
            <person name="Nunoshiba T."/>
            <person name="Kawamoto T."/>
            <person name="Watanabe K."/>
            <person name="Yamazaki M."/>
            <person name="Kanehori K."/>
            <person name="Amano N."/>
            <person name="Ohya Y."/>
            <person name="Makino K."/>
            <person name="Suzuki M."/>
        </authorList>
    </citation>
    <scope>NUCLEOTIDE SEQUENCE [LARGE SCALE GENOMIC DNA]</scope>
    <source>
        <strain evidence="3">ATCC 51530 / DSM 4299 / JCM 9571 / NBRC 15438 / GSS1</strain>
    </source>
</reference>
<dbReference type="SMART" id="SM00867">
    <property type="entry name" value="YceI"/>
    <property type="match status" value="1"/>
</dbReference>
<organism evidence="2 3">
    <name type="scientific">Thermoplasma volcanium (strain ATCC 51530 / DSM 4299 / JCM 9571 / NBRC 15438 / GSS1)</name>
    <dbReference type="NCBI Taxonomy" id="273116"/>
    <lineage>
        <taxon>Archaea</taxon>
        <taxon>Methanobacteriati</taxon>
        <taxon>Thermoplasmatota</taxon>
        <taxon>Thermoplasmata</taxon>
        <taxon>Thermoplasmatales</taxon>
        <taxon>Thermoplasmataceae</taxon>
        <taxon>Thermoplasma</taxon>
    </lineage>
</organism>
<dbReference type="HOGENOM" id="CLU_071003_3_0_2"/>
<dbReference type="Proteomes" id="UP000001017">
    <property type="component" value="Chromosome"/>
</dbReference>
<dbReference type="PANTHER" id="PTHR34406">
    <property type="entry name" value="PROTEIN YCEI"/>
    <property type="match status" value="1"/>
</dbReference>
<dbReference type="GeneID" id="1440727"/>
<dbReference type="EMBL" id="BA000011">
    <property type="protein sequence ID" value="BAB59353.1"/>
    <property type="molecule type" value="Genomic_DNA"/>
</dbReference>
<dbReference type="AlphaFoldDB" id="Q97C92"/>
<evidence type="ECO:0000259" key="1">
    <source>
        <dbReference type="SMART" id="SM00867"/>
    </source>
</evidence>
<dbReference type="SUPFAM" id="SSF101874">
    <property type="entry name" value="YceI-like"/>
    <property type="match status" value="1"/>
</dbReference>
<dbReference type="PhylomeDB" id="Q97C92"/>
<dbReference type="RefSeq" id="WP_010916467.1">
    <property type="nucleotide sequence ID" value="NC_002689.2"/>
</dbReference>
<dbReference type="eggNOG" id="arCOG07357">
    <property type="taxonomic scope" value="Archaea"/>
</dbReference>
<dbReference type="InterPro" id="IPR007372">
    <property type="entry name" value="Lipid/polyisoprenoid-bd_YceI"/>
</dbReference>
<reference evidence="2 3" key="2">
    <citation type="journal article" date="2000" name="Proc. Natl. Acad. Sci. U.S.A.">
        <title>Archaeal adaptation to higher temperatures revealed by genomic sequence of Thermoplasma volcanium.</title>
        <authorList>
            <person name="Kawashima T."/>
            <person name="Amano N."/>
            <person name="Koike H."/>
            <person name="Makino S."/>
            <person name="Higuchi S."/>
            <person name="Kawashima-Ohya Y."/>
            <person name="Watanabe K."/>
            <person name="Yamazaki M."/>
            <person name="Kanehori K."/>
            <person name="Kawamoto T."/>
            <person name="Nunoshiba T."/>
            <person name="Yamamoto Y."/>
            <person name="Aramaki H."/>
            <person name="Makino K."/>
            <person name="Suzuki M."/>
        </authorList>
    </citation>
    <scope>NUCLEOTIDE SEQUENCE [LARGE SCALE GENOMIC DNA]</scope>
    <source>
        <strain evidence="3">ATCC 51530 / DSM 4299 / JCM 9571 / NBRC 15438 / GSS1</strain>
    </source>
</reference>
<dbReference type="PANTHER" id="PTHR34406:SF1">
    <property type="entry name" value="PROTEIN YCEI"/>
    <property type="match status" value="1"/>
</dbReference>
<evidence type="ECO:0000313" key="3">
    <source>
        <dbReference type="Proteomes" id="UP000001017"/>
    </source>
</evidence>
<dbReference type="Pfam" id="PF04264">
    <property type="entry name" value="YceI"/>
    <property type="match status" value="1"/>
</dbReference>